<dbReference type="SUPFAM" id="SSF48464">
    <property type="entry name" value="ENTH/VHS domain"/>
    <property type="match status" value="1"/>
</dbReference>
<feature type="region of interest" description="Disordered" evidence="13">
    <location>
        <begin position="228"/>
        <end position="271"/>
    </location>
</feature>
<gene>
    <name evidence="16" type="ORF">P167DRAFT_480177</name>
</gene>
<proteinExistence type="inferred from homology"/>
<evidence type="ECO:0000256" key="13">
    <source>
        <dbReference type="SAM" id="MobiDB-lite"/>
    </source>
</evidence>
<dbReference type="PANTHER" id="PTHR47794">
    <property type="entry name" value="VACUOLAR PROTEIN SORTING-ASSOCIATED PROTEIN 27"/>
    <property type="match status" value="1"/>
</dbReference>
<name>A0A3N4L209_9PEZI</name>
<dbReference type="EMBL" id="ML119107">
    <property type="protein sequence ID" value="RPB16850.1"/>
    <property type="molecule type" value="Genomic_DNA"/>
</dbReference>
<dbReference type="CDD" id="cd21385">
    <property type="entry name" value="GAT_Vps27"/>
    <property type="match status" value="1"/>
</dbReference>
<dbReference type="SUPFAM" id="SSF57903">
    <property type="entry name" value="FYVE/PHD zinc finger"/>
    <property type="match status" value="1"/>
</dbReference>
<feature type="domain" description="VHS" evidence="15">
    <location>
        <begin position="25"/>
        <end position="147"/>
    </location>
</feature>
<feature type="compositionally biased region" description="Low complexity" evidence="13">
    <location>
        <begin position="616"/>
        <end position="631"/>
    </location>
</feature>
<dbReference type="SMART" id="SM00726">
    <property type="entry name" value="UIM"/>
    <property type="match status" value="2"/>
</dbReference>
<dbReference type="CDD" id="cd16979">
    <property type="entry name" value="VHS_Vps27"/>
    <property type="match status" value="1"/>
</dbReference>
<dbReference type="CDD" id="cd15735">
    <property type="entry name" value="FYVE_spVPS27p_like"/>
    <property type="match status" value="1"/>
</dbReference>
<feature type="compositionally biased region" description="Basic residues" evidence="13">
    <location>
        <begin position="237"/>
        <end position="250"/>
    </location>
</feature>
<dbReference type="FunFam" id="1.20.5.1940:FF:000001">
    <property type="entry name" value="Vacuolar protein sorting-associated protein 27"/>
    <property type="match status" value="1"/>
</dbReference>
<evidence type="ECO:0000256" key="7">
    <source>
        <dbReference type="ARBA" id="ARBA00022737"/>
    </source>
</evidence>
<feature type="compositionally biased region" description="Low complexity" evidence="13">
    <location>
        <begin position="526"/>
        <end position="544"/>
    </location>
</feature>
<dbReference type="InterPro" id="IPR008942">
    <property type="entry name" value="ENTH_VHS"/>
</dbReference>
<dbReference type="AlphaFoldDB" id="A0A3N4L209"/>
<dbReference type="Proteomes" id="UP000277580">
    <property type="component" value="Unassembled WGS sequence"/>
</dbReference>
<evidence type="ECO:0000256" key="11">
    <source>
        <dbReference type="ARBA" id="ARBA00023136"/>
    </source>
</evidence>
<dbReference type="PROSITE" id="PS50178">
    <property type="entry name" value="ZF_FYVE"/>
    <property type="match status" value="1"/>
</dbReference>
<comment type="function">
    <text evidence="1">Component of the ESCRT-0 complex which is the sorting receptor for ubiquitinated cargo proteins at the multivesicular body (MVB) and recruits ESCRT-I to the MVB outer membrane.</text>
</comment>
<dbReference type="InterPro" id="IPR003903">
    <property type="entry name" value="UIM_dom"/>
</dbReference>
<evidence type="ECO:0000259" key="15">
    <source>
        <dbReference type="PROSITE" id="PS50179"/>
    </source>
</evidence>
<keyword evidence="8" id="KW-0967">Endosome</keyword>
<keyword evidence="7" id="KW-0677">Repeat</keyword>
<dbReference type="Gene3D" id="1.25.40.90">
    <property type="match status" value="1"/>
</dbReference>
<evidence type="ECO:0000313" key="16">
    <source>
        <dbReference type="EMBL" id="RPB16850.1"/>
    </source>
</evidence>
<evidence type="ECO:0000256" key="8">
    <source>
        <dbReference type="ARBA" id="ARBA00022753"/>
    </source>
</evidence>
<evidence type="ECO:0000256" key="1">
    <source>
        <dbReference type="ARBA" id="ARBA00003067"/>
    </source>
</evidence>
<reference evidence="16 17" key="1">
    <citation type="journal article" date="2018" name="Nat. Ecol. Evol.">
        <title>Pezizomycetes genomes reveal the molecular basis of ectomycorrhizal truffle lifestyle.</title>
        <authorList>
            <person name="Murat C."/>
            <person name="Payen T."/>
            <person name="Noel B."/>
            <person name="Kuo A."/>
            <person name="Morin E."/>
            <person name="Chen J."/>
            <person name="Kohler A."/>
            <person name="Krizsan K."/>
            <person name="Balestrini R."/>
            <person name="Da Silva C."/>
            <person name="Montanini B."/>
            <person name="Hainaut M."/>
            <person name="Levati E."/>
            <person name="Barry K.W."/>
            <person name="Belfiori B."/>
            <person name="Cichocki N."/>
            <person name="Clum A."/>
            <person name="Dockter R.B."/>
            <person name="Fauchery L."/>
            <person name="Guy J."/>
            <person name="Iotti M."/>
            <person name="Le Tacon F."/>
            <person name="Lindquist E.A."/>
            <person name="Lipzen A."/>
            <person name="Malagnac F."/>
            <person name="Mello A."/>
            <person name="Molinier V."/>
            <person name="Miyauchi S."/>
            <person name="Poulain J."/>
            <person name="Riccioni C."/>
            <person name="Rubini A."/>
            <person name="Sitrit Y."/>
            <person name="Splivallo R."/>
            <person name="Traeger S."/>
            <person name="Wang M."/>
            <person name="Zifcakova L."/>
            <person name="Wipf D."/>
            <person name="Zambonelli A."/>
            <person name="Paolocci F."/>
            <person name="Nowrousian M."/>
            <person name="Ottonello S."/>
            <person name="Baldrian P."/>
            <person name="Spatafora J.W."/>
            <person name="Henrissat B."/>
            <person name="Nagy L.G."/>
            <person name="Aury J.M."/>
            <person name="Wincker P."/>
            <person name="Grigoriev I.V."/>
            <person name="Bonfante P."/>
            <person name="Martin F.M."/>
        </authorList>
    </citation>
    <scope>NUCLEOTIDE SEQUENCE [LARGE SCALE GENOMIC DNA]</scope>
    <source>
        <strain evidence="16 17">CCBAS932</strain>
    </source>
</reference>
<evidence type="ECO:0000256" key="6">
    <source>
        <dbReference type="ARBA" id="ARBA00022723"/>
    </source>
</evidence>
<dbReference type="FunFam" id="1.25.40.90:FF:000031">
    <property type="entry name" value="Vacuolar protein sorting-associated protein 27"/>
    <property type="match status" value="1"/>
</dbReference>
<dbReference type="FunCoup" id="A0A3N4L209">
    <property type="interactions" value="111"/>
</dbReference>
<dbReference type="InterPro" id="IPR002014">
    <property type="entry name" value="VHS_dom"/>
</dbReference>
<dbReference type="SMART" id="SM00288">
    <property type="entry name" value="VHS"/>
    <property type="match status" value="1"/>
</dbReference>
<comment type="subcellular location">
    <subcellularLocation>
        <location evidence="2">Endosome membrane</location>
        <topology evidence="2">Peripheral membrane protein</topology>
        <orientation evidence="2">Cytoplasmic side</orientation>
    </subcellularLocation>
</comment>
<feature type="compositionally biased region" description="Low complexity" evidence="13">
    <location>
        <begin position="500"/>
        <end position="509"/>
    </location>
</feature>
<dbReference type="Gene3D" id="3.30.40.10">
    <property type="entry name" value="Zinc/RING finger domain, C3HC4 (zinc finger)"/>
    <property type="match status" value="1"/>
</dbReference>
<evidence type="ECO:0000259" key="14">
    <source>
        <dbReference type="PROSITE" id="PS50178"/>
    </source>
</evidence>
<dbReference type="OrthoDB" id="957735at2759"/>
<dbReference type="Gene3D" id="6.10.140.100">
    <property type="match status" value="1"/>
</dbReference>
<dbReference type="GO" id="GO:0006623">
    <property type="term" value="P:protein targeting to vacuole"/>
    <property type="evidence" value="ECO:0007669"/>
    <property type="project" value="TreeGrafter"/>
</dbReference>
<feature type="region of interest" description="Disordered" evidence="13">
    <location>
        <begin position="302"/>
        <end position="321"/>
    </location>
</feature>
<dbReference type="Pfam" id="PF02809">
    <property type="entry name" value="UIM"/>
    <property type="match status" value="2"/>
</dbReference>
<comment type="similarity">
    <text evidence="3">Belongs to the VPS27 family.</text>
</comment>
<comment type="subunit">
    <text evidence="4">Component of the ESCRT-0 complex composed of HSE1 and VPS27.</text>
</comment>
<keyword evidence="6" id="KW-0479">Metal-binding</keyword>
<accession>A0A3N4L209</accession>
<evidence type="ECO:0000313" key="17">
    <source>
        <dbReference type="Proteomes" id="UP000277580"/>
    </source>
</evidence>
<dbReference type="InterPro" id="IPR011011">
    <property type="entry name" value="Znf_FYVE_PHD"/>
</dbReference>
<evidence type="ECO:0000256" key="9">
    <source>
        <dbReference type="ARBA" id="ARBA00022771"/>
    </source>
</evidence>
<dbReference type="InParanoid" id="A0A3N4L209"/>
<dbReference type="Pfam" id="PF00790">
    <property type="entry name" value="VHS"/>
    <property type="match status" value="1"/>
</dbReference>
<evidence type="ECO:0000256" key="3">
    <source>
        <dbReference type="ARBA" id="ARBA00008597"/>
    </source>
</evidence>
<dbReference type="Pfam" id="PF21356">
    <property type="entry name" value="Vps27_GAT-like"/>
    <property type="match status" value="1"/>
</dbReference>
<feature type="compositionally biased region" description="Low complexity" evidence="13">
    <location>
        <begin position="458"/>
        <end position="470"/>
    </location>
</feature>
<feature type="compositionally biased region" description="Pro residues" evidence="13">
    <location>
        <begin position="563"/>
        <end position="572"/>
    </location>
</feature>
<dbReference type="GO" id="GO:0043328">
    <property type="term" value="P:protein transport to vacuole involved in ubiquitin-dependent protein catabolic process via the multivesicular body sorting pathway"/>
    <property type="evidence" value="ECO:0007669"/>
    <property type="project" value="TreeGrafter"/>
</dbReference>
<sequence>MASWFTASNSSLDDQVEKATGSSLEDMALNLEISDIIRSKTVQPKEAMRSLRKRIGHKNPNIQLAALNLTDTCVKNGGSHFLTEIASREFMDNLASLLKAPYPIDPKVESKMLELIQTWASAFEGQPHLSYTNQIYRQLQTENFRFPPPTKVSSTFVDSSAPPDWTDSDVCMRCRTPFTFTNRKHHCRNCGNTFCGTCSSKSIPLPHIGIVQAVRVCDGCHTKLTERRAPVAPVGSPKHHGGHSQRHSTSKSKAQSAPMQPRNARVEDDDDEDLKMALKMSLEEATGKASAGYVSQQQLQAQKQVTQATSGNRPEEDEDEELKAAIAASLRDMEEQKAKSAWSNPSAAAKSTAFQANIARRPDHELSPGEAENINLFATLVDRLQTQPPGTILREPQIQELYESIGTLRPKLARTFGETMSKYEALCDLHAKLGTVVRYYDRMLEERLSYTYGRHGVSSPAPYQQPPASSNAYPTLPSAENYYGRGDSSAPQNNYPPPQTNYQNYYTQPHTFDKQGSFPGQPEPQPNSQTQYQQTSTPQAPYQYNGYDNPNPPPQNDSTVPPTQQPSEPPSAPISRQQPLHQQHTGPSAQHQQPMQNSQPPQENSYWQYPKAGQEPGYQYPYSPHSQQQVPWQQGSNAPPGGGQYTYPPPHGVSEASASTPVQNPLPQPQPKAVEESLIDL</sequence>
<feature type="compositionally biased region" description="Polar residues" evidence="13">
    <location>
        <begin position="574"/>
        <end position="607"/>
    </location>
</feature>
<dbReference type="GO" id="GO:0032266">
    <property type="term" value="F:phosphatidylinositol-3-phosphate binding"/>
    <property type="evidence" value="ECO:0007669"/>
    <property type="project" value="TreeGrafter"/>
</dbReference>
<feature type="region of interest" description="Disordered" evidence="13">
    <location>
        <begin position="456"/>
        <end position="681"/>
    </location>
</feature>
<dbReference type="PROSITE" id="PS50330">
    <property type="entry name" value="UIM"/>
    <property type="match status" value="2"/>
</dbReference>
<keyword evidence="9 12" id="KW-0863">Zinc-finger</keyword>
<dbReference type="FunFam" id="3.30.40.10:FF:000161">
    <property type="entry name" value="Vacuolar protein sorting-associated protein 27"/>
    <property type="match status" value="1"/>
</dbReference>
<dbReference type="Pfam" id="PF01363">
    <property type="entry name" value="FYVE"/>
    <property type="match status" value="1"/>
</dbReference>
<evidence type="ECO:0000256" key="12">
    <source>
        <dbReference type="PROSITE-ProRule" id="PRU00091"/>
    </source>
</evidence>
<dbReference type="Gene3D" id="1.20.5.1940">
    <property type="match status" value="1"/>
</dbReference>
<dbReference type="PANTHER" id="PTHR47794:SF1">
    <property type="entry name" value="VACUOLAR PROTEIN SORTING-ASSOCIATED PROTEIN 27"/>
    <property type="match status" value="1"/>
</dbReference>
<dbReference type="InterPro" id="IPR013083">
    <property type="entry name" value="Znf_RING/FYVE/PHD"/>
</dbReference>
<dbReference type="SMART" id="SM00064">
    <property type="entry name" value="FYVE"/>
    <property type="match status" value="1"/>
</dbReference>
<dbReference type="GO" id="GO:0008270">
    <property type="term" value="F:zinc ion binding"/>
    <property type="evidence" value="ECO:0007669"/>
    <property type="project" value="UniProtKB-KW"/>
</dbReference>
<evidence type="ECO:0000256" key="5">
    <source>
        <dbReference type="ARBA" id="ARBA00017753"/>
    </source>
</evidence>
<keyword evidence="17" id="KW-1185">Reference proteome</keyword>
<organism evidence="16 17">
    <name type="scientific">Morchella conica CCBAS932</name>
    <dbReference type="NCBI Taxonomy" id="1392247"/>
    <lineage>
        <taxon>Eukaryota</taxon>
        <taxon>Fungi</taxon>
        <taxon>Dikarya</taxon>
        <taxon>Ascomycota</taxon>
        <taxon>Pezizomycotina</taxon>
        <taxon>Pezizomycetes</taxon>
        <taxon>Pezizales</taxon>
        <taxon>Morchellaceae</taxon>
        <taxon>Morchella</taxon>
    </lineage>
</organism>
<dbReference type="GO" id="GO:0043130">
    <property type="term" value="F:ubiquitin binding"/>
    <property type="evidence" value="ECO:0007669"/>
    <property type="project" value="InterPro"/>
</dbReference>
<evidence type="ECO:0000256" key="4">
    <source>
        <dbReference type="ARBA" id="ARBA00011446"/>
    </source>
</evidence>
<dbReference type="GO" id="GO:0010008">
    <property type="term" value="C:endosome membrane"/>
    <property type="evidence" value="ECO:0007669"/>
    <property type="project" value="UniProtKB-SubCell"/>
</dbReference>
<dbReference type="GO" id="GO:0033565">
    <property type="term" value="C:ESCRT-0 complex"/>
    <property type="evidence" value="ECO:0007669"/>
    <property type="project" value="TreeGrafter"/>
</dbReference>
<feature type="domain" description="FYVE-type" evidence="14">
    <location>
        <begin position="165"/>
        <end position="225"/>
    </location>
</feature>
<keyword evidence="10" id="KW-0862">Zinc</keyword>
<dbReference type="PROSITE" id="PS50179">
    <property type="entry name" value="VHS"/>
    <property type="match status" value="1"/>
</dbReference>
<dbReference type="InterPro" id="IPR000306">
    <property type="entry name" value="Znf_FYVE"/>
</dbReference>
<dbReference type="STRING" id="1392247.A0A3N4L209"/>
<dbReference type="InterPro" id="IPR017455">
    <property type="entry name" value="Znf_FYVE-rel"/>
</dbReference>
<protein>
    <recommendedName>
        <fullName evidence="5">Vacuolar protein sorting-associated protein 27</fullName>
    </recommendedName>
</protein>
<evidence type="ECO:0000256" key="2">
    <source>
        <dbReference type="ARBA" id="ARBA00004125"/>
    </source>
</evidence>
<evidence type="ECO:0000256" key="10">
    <source>
        <dbReference type="ARBA" id="ARBA00022833"/>
    </source>
</evidence>
<dbReference type="InterPro" id="IPR049425">
    <property type="entry name" value="Vps27_GAT-like"/>
</dbReference>
<keyword evidence="11" id="KW-0472">Membrane</keyword>